<feature type="compositionally biased region" description="Low complexity" evidence="15">
    <location>
        <begin position="46"/>
        <end position="55"/>
    </location>
</feature>
<keyword evidence="4" id="KW-0436">Ligase</keyword>
<keyword evidence="12 14" id="KW-0472">Membrane</keyword>
<keyword evidence="3" id="KW-0813">Transport</keyword>
<keyword evidence="5 14" id="KW-0812">Transmembrane</keyword>
<protein>
    <submittedName>
        <fullName evidence="17">Putative mitochondrial carrier protein 5</fullName>
    </submittedName>
</protein>
<evidence type="ECO:0000256" key="13">
    <source>
        <dbReference type="ARBA" id="ARBA00023146"/>
    </source>
</evidence>
<keyword evidence="7" id="KW-0999">Mitochondrion inner membrane</keyword>
<dbReference type="Pfam" id="PF00152">
    <property type="entry name" value="tRNA-synt_2"/>
    <property type="match status" value="1"/>
</dbReference>
<dbReference type="InterPro" id="IPR004364">
    <property type="entry name" value="Aa-tRNA-synt_II"/>
</dbReference>
<keyword evidence="10" id="KW-1133">Transmembrane helix</keyword>
<keyword evidence="13" id="KW-0030">Aminoacyl-tRNA synthetase</keyword>
<dbReference type="InterPro" id="IPR045864">
    <property type="entry name" value="aa-tRNA-synth_II/BPL/LPL"/>
</dbReference>
<evidence type="ECO:0000256" key="2">
    <source>
        <dbReference type="ARBA" id="ARBA00006375"/>
    </source>
</evidence>
<dbReference type="Pfam" id="PF00153">
    <property type="entry name" value="Mito_carr"/>
    <property type="match status" value="3"/>
</dbReference>
<accession>A0A4U7B481</accession>
<dbReference type="GO" id="GO:0015093">
    <property type="term" value="F:ferrous iron transmembrane transporter activity"/>
    <property type="evidence" value="ECO:0007669"/>
    <property type="project" value="TreeGrafter"/>
</dbReference>
<dbReference type="AlphaFoldDB" id="A0A4U7B481"/>
<feature type="domain" description="Aminoacyl-transfer RNA synthetases class-II family profile" evidence="16">
    <location>
        <begin position="302"/>
        <end position="668"/>
    </location>
</feature>
<dbReference type="InterPro" id="IPR018108">
    <property type="entry name" value="MCP_transmembrane"/>
</dbReference>
<evidence type="ECO:0000256" key="4">
    <source>
        <dbReference type="ARBA" id="ARBA00022598"/>
    </source>
</evidence>
<dbReference type="SUPFAM" id="SSF103506">
    <property type="entry name" value="Mitochondrial carrier"/>
    <property type="match status" value="1"/>
</dbReference>
<dbReference type="PANTHER" id="PTHR45758">
    <property type="entry name" value="MITOFERRIN-1-RELATED"/>
    <property type="match status" value="1"/>
</dbReference>
<evidence type="ECO:0000256" key="8">
    <source>
        <dbReference type="ARBA" id="ARBA00022840"/>
    </source>
</evidence>
<organism evidence="17 18">
    <name type="scientific">Elsinoe australis</name>
    <dbReference type="NCBI Taxonomy" id="40998"/>
    <lineage>
        <taxon>Eukaryota</taxon>
        <taxon>Fungi</taxon>
        <taxon>Dikarya</taxon>
        <taxon>Ascomycota</taxon>
        <taxon>Pezizomycotina</taxon>
        <taxon>Dothideomycetes</taxon>
        <taxon>Dothideomycetidae</taxon>
        <taxon>Myriangiales</taxon>
        <taxon>Elsinoaceae</taxon>
        <taxon>Elsinoe</taxon>
    </lineage>
</organism>
<keyword evidence="6" id="KW-0547">Nucleotide-binding</keyword>
<feature type="repeat" description="Solcar" evidence="14">
    <location>
        <begin position="831"/>
        <end position="922"/>
    </location>
</feature>
<feature type="region of interest" description="Disordered" evidence="15">
    <location>
        <begin position="18"/>
        <end position="61"/>
    </location>
</feature>
<gene>
    <name evidence="17" type="ORF">C1H76_3122</name>
</gene>
<evidence type="ECO:0000256" key="9">
    <source>
        <dbReference type="ARBA" id="ARBA00022917"/>
    </source>
</evidence>
<dbReference type="PANTHER" id="PTHR45758:SF4">
    <property type="entry name" value="MITOFERRIN-1"/>
    <property type="match status" value="1"/>
</dbReference>
<comment type="subcellular location">
    <subcellularLocation>
        <location evidence="1">Mitochondrion membrane</location>
        <topology evidence="1">Multi-pass membrane protein</topology>
    </subcellularLocation>
</comment>
<dbReference type="GO" id="GO:0031966">
    <property type="term" value="C:mitochondrial membrane"/>
    <property type="evidence" value="ECO:0007669"/>
    <property type="project" value="UniProtKB-SubCell"/>
</dbReference>
<evidence type="ECO:0000256" key="5">
    <source>
        <dbReference type="ARBA" id="ARBA00022692"/>
    </source>
</evidence>
<dbReference type="InterPro" id="IPR006195">
    <property type="entry name" value="aa-tRNA-synth_II"/>
</dbReference>
<feature type="repeat" description="Solcar" evidence="14">
    <location>
        <begin position="740"/>
        <end position="824"/>
    </location>
</feature>
<evidence type="ECO:0000313" key="17">
    <source>
        <dbReference type="EMBL" id="TKX24515.1"/>
    </source>
</evidence>
<keyword evidence="9" id="KW-0648">Protein biosynthesis</keyword>
<sequence length="930" mass="102635">MTFSLEVLSALPSYPQNRHSDIVRTATTPPKNHTANLRKMAPAPTPTITTANTTIGSTDVNGLRTPPFDTEMDGSPINLSFFNPDPDYHPPGHPSNPIIIPYGPNGAPVDIRRAPVPDPAPGTILSIMEVRDEELWDDGRSYYYVLGFQYPPAEIEGRKEGQKGKARDDGCYSEHVWIFGKEVPEDAPLEGREDVIYATWVPEHWVPREVMVAWQIETVGMELVEEEAERELGLRLTIGAAVEIAGTYKADDKRTEIVASRVAIQGENDPETFPVQNKYQSAQFLRTVPHLRWRQTSYAILLKLRSRVIKHFSIYFYGNGFTQVHTPIITSSDCEGAGEVFTVSASDSKTAPKENMNGSPAHEHFFKSPKYLTVSSQLHLEALVSSVERVWTLSPTFRAEKSDTARHLSEFYMLEAEMGFVDELGPIMNVVEDLLRDTANALFRRSDIRDDLLQRSDALAKYSGEARTDLVDRATLESRWEGLQRSSWPRVTYDAAIEVLKHAVESGERTFEHEPSWDEGFQAEHERFLAEKLGQGSPVFVTDYPRQQKPFYMSPTPGSNGRTVACFDLLVPDLCEIAGGSLREHQLDPLVEQMQEKGLLDPNLFKDDDDSALDQKHASSVGQMAAHDKFIIEEEEYDYEGLPPNFSLAANMAAGAFAGVAEHTVMYPIDLLKTRMQVINATTVYTGIGNAISTVSRAEGYLSLWRGISSVVLGAGPAHAVYFATYEVVKQAMGGNASGHHPLAAATSGACATIASDAFMNPFDVVKQRMQVHGSTYRSIAECARTVFRNEGLRAFYVSYPTTLTMTVPFTALQFTAYESLNKLMSRRPGYDPLTHCMAGGLAGGVAAAATTPLDVIKTLLQTKGNSTDAEIRGARGLWNAAGIIARREGAKGFFRGVNARVITAAPSTAICWSAYEVAKAYFVAREEAK</sequence>
<keyword evidence="11" id="KW-0496">Mitochondrion</keyword>
<evidence type="ECO:0000256" key="15">
    <source>
        <dbReference type="SAM" id="MobiDB-lite"/>
    </source>
</evidence>
<evidence type="ECO:0000256" key="6">
    <source>
        <dbReference type="ARBA" id="ARBA00022741"/>
    </source>
</evidence>
<dbReference type="GO" id="GO:0048250">
    <property type="term" value="P:iron import into the mitochondrion"/>
    <property type="evidence" value="ECO:0007669"/>
    <property type="project" value="TreeGrafter"/>
</dbReference>
<dbReference type="Gene3D" id="1.50.40.10">
    <property type="entry name" value="Mitochondrial carrier domain"/>
    <property type="match status" value="1"/>
</dbReference>
<evidence type="ECO:0000256" key="11">
    <source>
        <dbReference type="ARBA" id="ARBA00023128"/>
    </source>
</evidence>
<dbReference type="GO" id="GO:0004812">
    <property type="term" value="F:aminoacyl-tRNA ligase activity"/>
    <property type="evidence" value="ECO:0007669"/>
    <property type="project" value="UniProtKB-KW"/>
</dbReference>
<evidence type="ECO:0000256" key="1">
    <source>
        <dbReference type="ARBA" id="ARBA00004225"/>
    </source>
</evidence>
<dbReference type="InterPro" id="IPR023395">
    <property type="entry name" value="MCP_dom_sf"/>
</dbReference>
<evidence type="ECO:0000256" key="10">
    <source>
        <dbReference type="ARBA" id="ARBA00022989"/>
    </source>
</evidence>
<feature type="compositionally biased region" description="Polar residues" evidence="15">
    <location>
        <begin position="25"/>
        <end position="35"/>
    </location>
</feature>
<name>A0A4U7B481_9PEZI</name>
<dbReference type="InterPro" id="IPR002312">
    <property type="entry name" value="Asp/Asn-tRNA-synth_IIb"/>
</dbReference>
<dbReference type="PRINTS" id="PR01042">
    <property type="entry name" value="TRNASYNTHASP"/>
</dbReference>
<feature type="repeat" description="Solcar" evidence="14">
    <location>
        <begin position="646"/>
        <end position="732"/>
    </location>
</feature>
<dbReference type="SUPFAM" id="SSF55681">
    <property type="entry name" value="Class II aaRS and biotin synthetases"/>
    <property type="match status" value="1"/>
</dbReference>
<keyword evidence="8" id="KW-0067">ATP-binding</keyword>
<dbReference type="PROSITE" id="PS50920">
    <property type="entry name" value="SOLCAR"/>
    <property type="match status" value="3"/>
</dbReference>
<dbReference type="GO" id="GO:0006418">
    <property type="term" value="P:tRNA aminoacylation for protein translation"/>
    <property type="evidence" value="ECO:0007669"/>
    <property type="project" value="InterPro"/>
</dbReference>
<evidence type="ECO:0000256" key="14">
    <source>
        <dbReference type="PROSITE-ProRule" id="PRU00282"/>
    </source>
</evidence>
<comment type="similarity">
    <text evidence="2">Belongs to the mitochondrial carrier (TC 2.A.29) family.</text>
</comment>
<reference evidence="17 18" key="1">
    <citation type="submission" date="2018-02" db="EMBL/GenBank/DDBJ databases">
        <title>Draft genome sequences of Elsinoe sp., causing black scab on jojoba.</title>
        <authorList>
            <person name="Stodart B."/>
            <person name="Jeffress S."/>
            <person name="Ash G."/>
            <person name="Arun Chinnappa K."/>
        </authorList>
    </citation>
    <scope>NUCLEOTIDE SEQUENCE [LARGE SCALE GENOMIC DNA]</scope>
    <source>
        <strain evidence="17 18">Hillstone_2</strain>
    </source>
</reference>
<dbReference type="FunFam" id="1.50.40.10:FF:000029">
    <property type="entry name" value="Solute carrier family 25 member 28"/>
    <property type="match status" value="1"/>
</dbReference>
<evidence type="ECO:0000256" key="3">
    <source>
        <dbReference type="ARBA" id="ARBA00022448"/>
    </source>
</evidence>
<dbReference type="EMBL" id="PTQR01000039">
    <property type="protein sequence ID" value="TKX24515.1"/>
    <property type="molecule type" value="Genomic_DNA"/>
</dbReference>
<dbReference type="Proteomes" id="UP000308133">
    <property type="component" value="Unassembled WGS sequence"/>
</dbReference>
<evidence type="ECO:0000259" key="16">
    <source>
        <dbReference type="PROSITE" id="PS50862"/>
    </source>
</evidence>
<dbReference type="PROSITE" id="PS50862">
    <property type="entry name" value="AA_TRNA_LIGASE_II"/>
    <property type="match status" value="1"/>
</dbReference>
<proteinExistence type="inferred from homology"/>
<dbReference type="Gene3D" id="3.30.930.10">
    <property type="entry name" value="Bira Bifunctional Protein, Domain 2"/>
    <property type="match status" value="1"/>
</dbReference>
<comment type="caution">
    <text evidence="17">The sequence shown here is derived from an EMBL/GenBank/DDBJ whole genome shotgun (WGS) entry which is preliminary data.</text>
</comment>
<evidence type="ECO:0000313" key="18">
    <source>
        <dbReference type="Proteomes" id="UP000308133"/>
    </source>
</evidence>
<evidence type="ECO:0000256" key="12">
    <source>
        <dbReference type="ARBA" id="ARBA00023136"/>
    </source>
</evidence>
<dbReference type="GO" id="GO:0005524">
    <property type="term" value="F:ATP binding"/>
    <property type="evidence" value="ECO:0007669"/>
    <property type="project" value="UniProtKB-KW"/>
</dbReference>
<evidence type="ECO:0000256" key="7">
    <source>
        <dbReference type="ARBA" id="ARBA00022792"/>
    </source>
</evidence>